<comment type="caution">
    <text evidence="1">The sequence shown here is derived from an EMBL/GenBank/DDBJ whole genome shotgun (WGS) entry which is preliminary data.</text>
</comment>
<evidence type="ECO:0000313" key="2">
    <source>
        <dbReference type="Proteomes" id="UP000033874"/>
    </source>
</evidence>
<dbReference type="AlphaFoldDB" id="A0A0M3ATY7"/>
<accession>A0A0M3ATY7</accession>
<gene>
    <name evidence="1" type="ORF">YP76_13085</name>
</gene>
<protein>
    <submittedName>
        <fullName evidence="1">Uncharacterized protein</fullName>
    </submittedName>
</protein>
<dbReference type="EMBL" id="LBIC01000005">
    <property type="protein sequence ID" value="KKW92004.1"/>
    <property type="molecule type" value="Genomic_DNA"/>
</dbReference>
<proteinExistence type="predicted"/>
<name>A0A0M3ATY7_9SPHN</name>
<sequence length="156" mass="16881">MITRRRLIGTMGGGAVLSAVTLPEGLFAAVRPPFRAVCDRRLEGGRSLHDAARAAGCDVADPQGEMVRLFHGDCAAWLASDVPVVGYTSWSDYHMMGELARSAGRRMTQGAMIGRDRDSRELVLGRDNRMTLRMRGLLDQSCAGCTQGGIAWIVES</sequence>
<dbReference type="Proteomes" id="UP000033874">
    <property type="component" value="Unassembled WGS sequence"/>
</dbReference>
<evidence type="ECO:0000313" key="1">
    <source>
        <dbReference type="EMBL" id="KKW92004.1"/>
    </source>
</evidence>
<dbReference type="PATRIC" id="fig|56193.3.peg.2724"/>
<dbReference type="RefSeq" id="WP_046764010.1">
    <property type="nucleotide sequence ID" value="NZ_LBIC01000005.1"/>
</dbReference>
<keyword evidence="2" id="KW-1185">Reference proteome</keyword>
<reference evidence="1 2" key="1">
    <citation type="submission" date="2015-04" db="EMBL/GenBank/DDBJ databases">
        <title>Genome sequence of aromatic hydrocarbons-degrading Sphingobium chungbukense DJ77.</title>
        <authorList>
            <person name="Kim Y.-C."/>
            <person name="Chae J.-C."/>
        </authorList>
    </citation>
    <scope>NUCLEOTIDE SEQUENCE [LARGE SCALE GENOMIC DNA]</scope>
    <source>
        <strain evidence="1 2">DJ77</strain>
    </source>
</reference>
<dbReference type="STRING" id="56193.YP76_13085"/>
<organism evidence="1 2">
    <name type="scientific">Sphingobium chungbukense</name>
    <dbReference type="NCBI Taxonomy" id="56193"/>
    <lineage>
        <taxon>Bacteria</taxon>
        <taxon>Pseudomonadati</taxon>
        <taxon>Pseudomonadota</taxon>
        <taxon>Alphaproteobacteria</taxon>
        <taxon>Sphingomonadales</taxon>
        <taxon>Sphingomonadaceae</taxon>
        <taxon>Sphingobium</taxon>
    </lineage>
</organism>